<evidence type="ECO:0000313" key="1">
    <source>
        <dbReference type="EMBL" id="NBE53621.1"/>
    </source>
</evidence>
<evidence type="ECO:0000313" key="2">
    <source>
        <dbReference type="Proteomes" id="UP000598297"/>
    </source>
</evidence>
<accession>A0A964UQX5</accession>
<dbReference type="EMBL" id="JAAAHS010000153">
    <property type="protein sequence ID" value="NBE53621.1"/>
    <property type="molecule type" value="Genomic_DNA"/>
</dbReference>
<dbReference type="OrthoDB" id="4331723at2"/>
<protein>
    <submittedName>
        <fullName evidence="1">Uncharacterized protein</fullName>
    </submittedName>
</protein>
<proteinExistence type="predicted"/>
<sequence length="75" mass="7465">MAAEDAAKAHGTLADAEAACQELSAALAKAGVTLPSLGLDPLSYGGEFSFALVELGRCNVSTARALAAALRQGCT</sequence>
<name>A0A964UQX5_9ACTN</name>
<dbReference type="AlphaFoldDB" id="A0A964UQX5"/>
<organism evidence="1 2">
    <name type="scientific">Streptomyces boluensis</name>
    <dbReference type="NCBI Taxonomy" id="1775135"/>
    <lineage>
        <taxon>Bacteria</taxon>
        <taxon>Bacillati</taxon>
        <taxon>Actinomycetota</taxon>
        <taxon>Actinomycetes</taxon>
        <taxon>Kitasatosporales</taxon>
        <taxon>Streptomycetaceae</taxon>
        <taxon>Streptomyces</taxon>
    </lineage>
</organism>
<dbReference type="RefSeq" id="WP_161699686.1">
    <property type="nucleotide sequence ID" value="NZ_JAAAHS010000153.1"/>
</dbReference>
<keyword evidence="2" id="KW-1185">Reference proteome</keyword>
<dbReference type="Proteomes" id="UP000598297">
    <property type="component" value="Unassembled WGS sequence"/>
</dbReference>
<comment type="caution">
    <text evidence="1">The sequence shown here is derived from an EMBL/GenBank/DDBJ whole genome shotgun (WGS) entry which is preliminary data.</text>
</comment>
<gene>
    <name evidence="1" type="ORF">GUY60_19785</name>
</gene>
<reference evidence="1" key="1">
    <citation type="submission" date="2020-01" db="EMBL/GenBank/DDBJ databases">
        <title>Whole-genome analyses of novel actinobacteria.</title>
        <authorList>
            <person name="Sahin N."/>
        </authorList>
    </citation>
    <scope>NUCLEOTIDE SEQUENCE</scope>
    <source>
        <strain evidence="1">YC537</strain>
    </source>
</reference>